<dbReference type="RefSeq" id="WP_348389799.1">
    <property type="nucleotide sequence ID" value="NZ_CP134145.1"/>
</dbReference>
<evidence type="ECO:0000313" key="1">
    <source>
        <dbReference type="EMBL" id="WNC70660.1"/>
    </source>
</evidence>
<organism evidence="1 2">
    <name type="scientific">Thalassotalea psychrophila</name>
    <dbReference type="NCBI Taxonomy" id="3065647"/>
    <lineage>
        <taxon>Bacteria</taxon>
        <taxon>Pseudomonadati</taxon>
        <taxon>Pseudomonadota</taxon>
        <taxon>Gammaproteobacteria</taxon>
        <taxon>Alteromonadales</taxon>
        <taxon>Colwelliaceae</taxon>
        <taxon>Thalassotalea</taxon>
    </lineage>
</organism>
<dbReference type="EMBL" id="CP134145">
    <property type="protein sequence ID" value="WNC70660.1"/>
    <property type="molecule type" value="Genomic_DNA"/>
</dbReference>
<name>A0ABY9TPM0_9GAMM</name>
<dbReference type="Proteomes" id="UP001258994">
    <property type="component" value="Chromosome"/>
</dbReference>
<accession>A0ABY9TPM0</accession>
<protein>
    <submittedName>
        <fullName evidence="1">Uncharacterized protein</fullName>
    </submittedName>
</protein>
<gene>
    <name evidence="1" type="ORF">RGQ13_11020</name>
</gene>
<keyword evidence="2" id="KW-1185">Reference proteome</keyword>
<sequence length="81" mass="9033">MGSKKQVTTEKDKINFSYNVIATLIAVLGEDIEPETLFEYLSSFERFDALAISSSSANLQIIAEHGKEYFEQMIVLPTPSS</sequence>
<proteinExistence type="predicted"/>
<evidence type="ECO:0000313" key="2">
    <source>
        <dbReference type="Proteomes" id="UP001258994"/>
    </source>
</evidence>
<reference evidence="2" key="1">
    <citation type="submission" date="2023-09" db="EMBL/GenBank/DDBJ databases">
        <authorList>
            <person name="Li S."/>
            <person name="Li X."/>
            <person name="Zhang C."/>
            <person name="Zhao Z."/>
        </authorList>
    </citation>
    <scope>NUCLEOTIDE SEQUENCE [LARGE SCALE GENOMIC DNA]</scope>
    <source>
        <strain evidence="2">SQ149</strain>
    </source>
</reference>